<feature type="compositionally biased region" description="Polar residues" evidence="1">
    <location>
        <begin position="1"/>
        <end position="12"/>
    </location>
</feature>
<protein>
    <submittedName>
        <fullName evidence="2">Uncharacterized protein</fullName>
    </submittedName>
</protein>
<evidence type="ECO:0000313" key="3">
    <source>
        <dbReference type="Proteomes" id="UP000275078"/>
    </source>
</evidence>
<feature type="compositionally biased region" description="Basic and acidic residues" evidence="1">
    <location>
        <begin position="56"/>
        <end position="69"/>
    </location>
</feature>
<name>A0A3N4HCM9_ASCIM</name>
<sequence>MAANTKTDSQSTKRGRPRKSTGGSSNKPDTAGTPSNSNNSSSRKPAQGEQVDDPEEVFRAHRDSERNPALERINATLRGKQTVLQAELEEARRREKQRDEEMERMRKELNALKASAKDSSNTTPNSSQPPKALQQPKAVDGEAEEEQQRNQRVALLNRSLSKNKTSGGDRDTGTVGGSVTVQCSPVAVTPHNIGTRELRRMAFVTPCTGTGNPLRRLPLDTTGMTPRAVLHGLPPLSSPQRQPHVEVPSTRQREASPPPSTTLNDVSTPATAIRIPATSTPAPLSKEVVQDQTPVLPQRESSKKDQRGAPSQPPRTPGPSNQTAQPVDHSTPPPSHVEEEDTPRPRKTATPRKQRPQPRPGEDLRVPETIKDFVAPTQEDRQPREINNPPRELLIMVLHNTEINLTEGEPRTSPGPDLGDDLEHFANVAFVAMTAKQLSVWKTYPVKKMVWTYPFAYAPFLEGAEIVKVFLGSWNFFAQADKGSHVADYNQAVTYRLRREQGTQRSTWIRSMVAVLPKLMHFNAWSASTWYHDDKFLVHPDAFSLPVTIATKFTNPYLGAVLYATMWEGKHPARRFLNLNHNMFCERILTGKFICFAYTIMRQALAKIVNGPSAFRDEFESSRSFYLQQFEDWKRLEQKPVPPECAVIDGRPVNSSAEAIKWMIAAQFKEAIARGQREHEIQRRKRSREQHAWGLPTPKRRSTERSFNAPDEDFEIDTGLILREVGNARQRTSRLVAVTRNLGVENDQLNSGWTDIPGSQQTAYEGDSKGYYSGQHEEDESYEEELTSGEANEEIDGDELDAQEPEY</sequence>
<dbReference type="AlphaFoldDB" id="A0A3N4HCM9"/>
<feature type="region of interest" description="Disordered" evidence="1">
    <location>
        <begin position="1"/>
        <end position="177"/>
    </location>
</feature>
<evidence type="ECO:0000313" key="2">
    <source>
        <dbReference type="EMBL" id="RPA71056.1"/>
    </source>
</evidence>
<feature type="region of interest" description="Disordered" evidence="1">
    <location>
        <begin position="224"/>
        <end position="368"/>
    </location>
</feature>
<feature type="compositionally biased region" description="Basic and acidic residues" evidence="1">
    <location>
        <begin position="89"/>
        <end position="110"/>
    </location>
</feature>
<proteinExistence type="predicted"/>
<dbReference type="EMBL" id="ML119981">
    <property type="protein sequence ID" value="RPA71056.1"/>
    <property type="molecule type" value="Genomic_DNA"/>
</dbReference>
<feature type="compositionally biased region" description="Basic residues" evidence="1">
    <location>
        <begin position="345"/>
        <end position="356"/>
    </location>
</feature>
<evidence type="ECO:0000256" key="1">
    <source>
        <dbReference type="SAM" id="MobiDB-lite"/>
    </source>
</evidence>
<feature type="compositionally biased region" description="Polar residues" evidence="1">
    <location>
        <begin position="21"/>
        <end position="34"/>
    </location>
</feature>
<feature type="compositionally biased region" description="Polar residues" evidence="1">
    <location>
        <begin position="747"/>
        <end position="763"/>
    </location>
</feature>
<feature type="region of interest" description="Disordered" evidence="1">
    <location>
        <begin position="676"/>
        <end position="711"/>
    </location>
</feature>
<reference evidence="2 3" key="1">
    <citation type="journal article" date="2018" name="Nat. Ecol. Evol.">
        <title>Pezizomycetes genomes reveal the molecular basis of ectomycorrhizal truffle lifestyle.</title>
        <authorList>
            <person name="Murat C."/>
            <person name="Payen T."/>
            <person name="Noel B."/>
            <person name="Kuo A."/>
            <person name="Morin E."/>
            <person name="Chen J."/>
            <person name="Kohler A."/>
            <person name="Krizsan K."/>
            <person name="Balestrini R."/>
            <person name="Da Silva C."/>
            <person name="Montanini B."/>
            <person name="Hainaut M."/>
            <person name="Levati E."/>
            <person name="Barry K.W."/>
            <person name="Belfiori B."/>
            <person name="Cichocki N."/>
            <person name="Clum A."/>
            <person name="Dockter R.B."/>
            <person name="Fauchery L."/>
            <person name="Guy J."/>
            <person name="Iotti M."/>
            <person name="Le Tacon F."/>
            <person name="Lindquist E.A."/>
            <person name="Lipzen A."/>
            <person name="Malagnac F."/>
            <person name="Mello A."/>
            <person name="Molinier V."/>
            <person name="Miyauchi S."/>
            <person name="Poulain J."/>
            <person name="Riccioni C."/>
            <person name="Rubini A."/>
            <person name="Sitrit Y."/>
            <person name="Splivallo R."/>
            <person name="Traeger S."/>
            <person name="Wang M."/>
            <person name="Zifcakova L."/>
            <person name="Wipf D."/>
            <person name="Zambonelli A."/>
            <person name="Paolocci F."/>
            <person name="Nowrousian M."/>
            <person name="Ottonello S."/>
            <person name="Baldrian P."/>
            <person name="Spatafora J.W."/>
            <person name="Henrissat B."/>
            <person name="Nagy L.G."/>
            <person name="Aury J.M."/>
            <person name="Wincker P."/>
            <person name="Grigoriev I.V."/>
            <person name="Bonfante P."/>
            <person name="Martin F.M."/>
        </authorList>
    </citation>
    <scope>NUCLEOTIDE SEQUENCE [LARGE SCALE GENOMIC DNA]</scope>
    <source>
        <strain evidence="2 3">RN42</strain>
    </source>
</reference>
<feature type="region of interest" description="Disordered" evidence="1">
    <location>
        <begin position="747"/>
        <end position="807"/>
    </location>
</feature>
<feature type="compositionally biased region" description="Low complexity" evidence="1">
    <location>
        <begin position="119"/>
        <end position="130"/>
    </location>
</feature>
<organism evidence="2 3">
    <name type="scientific">Ascobolus immersus RN42</name>
    <dbReference type="NCBI Taxonomy" id="1160509"/>
    <lineage>
        <taxon>Eukaryota</taxon>
        <taxon>Fungi</taxon>
        <taxon>Dikarya</taxon>
        <taxon>Ascomycota</taxon>
        <taxon>Pezizomycotina</taxon>
        <taxon>Pezizomycetes</taxon>
        <taxon>Pezizales</taxon>
        <taxon>Ascobolaceae</taxon>
        <taxon>Ascobolus</taxon>
    </lineage>
</organism>
<keyword evidence="3" id="KW-1185">Reference proteome</keyword>
<gene>
    <name evidence="2" type="ORF">BJ508DRAFT_367907</name>
</gene>
<feature type="compositionally biased region" description="Acidic residues" evidence="1">
    <location>
        <begin position="777"/>
        <end position="807"/>
    </location>
</feature>
<feature type="compositionally biased region" description="Polar residues" evidence="1">
    <location>
        <begin position="261"/>
        <end position="270"/>
    </location>
</feature>
<accession>A0A3N4HCM9</accession>
<dbReference type="Proteomes" id="UP000275078">
    <property type="component" value="Unassembled WGS sequence"/>
</dbReference>